<dbReference type="GO" id="GO:0000077">
    <property type="term" value="P:DNA damage checkpoint signaling"/>
    <property type="evidence" value="ECO:0007669"/>
    <property type="project" value="TreeGrafter"/>
</dbReference>
<name>A0A830C2T5_9LAMI</name>
<feature type="region of interest" description="Disordered" evidence="1">
    <location>
        <begin position="131"/>
        <end position="159"/>
    </location>
</feature>
<proteinExistence type="predicted"/>
<organism evidence="3 4">
    <name type="scientific">Phtheirospermum japonicum</name>
    <dbReference type="NCBI Taxonomy" id="374723"/>
    <lineage>
        <taxon>Eukaryota</taxon>
        <taxon>Viridiplantae</taxon>
        <taxon>Streptophyta</taxon>
        <taxon>Embryophyta</taxon>
        <taxon>Tracheophyta</taxon>
        <taxon>Spermatophyta</taxon>
        <taxon>Magnoliopsida</taxon>
        <taxon>eudicotyledons</taxon>
        <taxon>Gunneridae</taxon>
        <taxon>Pentapetalae</taxon>
        <taxon>asterids</taxon>
        <taxon>lamiids</taxon>
        <taxon>Lamiales</taxon>
        <taxon>Orobanchaceae</taxon>
        <taxon>Orobanchaceae incertae sedis</taxon>
        <taxon>Phtheirospermum</taxon>
    </lineage>
</organism>
<feature type="region of interest" description="Disordered" evidence="1">
    <location>
        <begin position="882"/>
        <end position="905"/>
    </location>
</feature>
<dbReference type="PROSITE" id="PS50172">
    <property type="entry name" value="BRCT"/>
    <property type="match status" value="2"/>
</dbReference>
<keyword evidence="4" id="KW-1185">Reference proteome</keyword>
<evidence type="ECO:0000313" key="4">
    <source>
        <dbReference type="Proteomes" id="UP000653305"/>
    </source>
</evidence>
<gene>
    <name evidence="3" type="ORF">PHJA_001537300</name>
</gene>
<dbReference type="GO" id="GO:0016740">
    <property type="term" value="F:transferase activity"/>
    <property type="evidence" value="ECO:0007669"/>
    <property type="project" value="UniProtKB-KW"/>
</dbReference>
<protein>
    <submittedName>
        <fullName evidence="3">Cytosolic sulfotransferase 15</fullName>
    </submittedName>
</protein>
<dbReference type="FunFam" id="3.40.50.10190:FF:000081">
    <property type="entry name" value="BRCA1 C Terminus domain containing protein expressed"/>
    <property type="match status" value="1"/>
</dbReference>
<evidence type="ECO:0000313" key="3">
    <source>
        <dbReference type="EMBL" id="GFP93930.1"/>
    </source>
</evidence>
<sequence>MACFIRVSTSPILRANLVCSDCCQDSAWLPTWLHHCNFDQLNVEGIKQITSHSSSGVEELQFLQKGVRRWRIVEARRWDVTLVNYSYLELTAHHFSYAQSANNGPDFMPFSSVACIILRGWFQFHLHLSSSGDDSENTDLTTDGPQTNSNYPSITQPLEDSGISVQRDVNKRAANRSPSLGLERPISKFELSKHDENGNLSEAADDIVELCIAASEAMVKRARLEVWSNTFSCPTNLTSEIDSLSDLDDMTMESAYEDAGIHIHESYGNELSVSQVKDTFNDSCARITEGVIDDDDVQVGNDLTGECFNGGTRKTVIGNPVRGLGTDVDVGYEDYCLRVVDTHGELHISVPAETPENEVKYTTVKHTVPEPFACETSFLSESAPDQNSFVQNHDKEAITASQLSTRTENLYNRAMDDETLISQDVRSSNASLVDPLCSVVPCSISENICSSPAVNYEDNINPGHFNITTECEKENNAQGEKIGTPIANIKELRNGVSRRFTSLADYSKQFPISTKFPEIDCGQKDSFLLESNIESTFWENRDETLKVGDEVSNKENTNTLSHLMDERRKSHFWASNSSTDNEENPIGTALPESKTPSVQKLGASKRVRFCEEETKISDKKKLRKAQIESKTCSSTRASKKSTRLSAYLESRARQMDREKKRLIFQNVEFLLTGFSQKKEKEIEGLIRKYGGIVLYQLPLINLTEKRSSRFKSRAVPIVLCLKKIQSFKFLYGCAVNGYVLKVNWLNDSIAAGFVLPPKKYMILPRNISRSQDQVYTAVNYNTHSLVFNNSGVMLHGKTKYFTNIATIIKHGGGQVFKTLQRLVQALEAGKISMGIVVVHDESCASRHLKHCALEKNISTTSVQWIIKSLYAGQLIPLEEEKSNSRSRPTIKLQRHQDSMDLSQEI</sequence>
<keyword evidence="3" id="KW-0808">Transferase</keyword>
<dbReference type="GO" id="GO:0042393">
    <property type="term" value="F:histone binding"/>
    <property type="evidence" value="ECO:0007669"/>
    <property type="project" value="TreeGrafter"/>
</dbReference>
<dbReference type="SUPFAM" id="SSF52113">
    <property type="entry name" value="BRCT domain"/>
    <property type="match status" value="2"/>
</dbReference>
<dbReference type="GO" id="GO:0045944">
    <property type="term" value="P:positive regulation of transcription by RNA polymerase II"/>
    <property type="evidence" value="ECO:0007669"/>
    <property type="project" value="TreeGrafter"/>
</dbReference>
<dbReference type="InterPro" id="IPR047252">
    <property type="entry name" value="TP53BP1-like"/>
</dbReference>
<dbReference type="OrthoDB" id="646980at2759"/>
<dbReference type="PANTHER" id="PTHR15321">
    <property type="entry name" value="TUMOR SUPPRESSOR P53-BINDING PROTEIN 1"/>
    <property type="match status" value="1"/>
</dbReference>
<dbReference type="Pfam" id="PF18428">
    <property type="entry name" value="BRCT_3"/>
    <property type="match status" value="1"/>
</dbReference>
<feature type="region of interest" description="Disordered" evidence="1">
    <location>
        <begin position="575"/>
        <end position="594"/>
    </location>
</feature>
<reference evidence="3" key="1">
    <citation type="submission" date="2020-07" db="EMBL/GenBank/DDBJ databases">
        <title>Ethylene signaling mediates host invasion by parasitic plants.</title>
        <authorList>
            <person name="Yoshida S."/>
        </authorList>
    </citation>
    <scope>NUCLEOTIDE SEQUENCE</scope>
    <source>
        <strain evidence="3">Okayama</strain>
    </source>
</reference>
<dbReference type="GO" id="GO:0005634">
    <property type="term" value="C:nucleus"/>
    <property type="evidence" value="ECO:0007669"/>
    <property type="project" value="TreeGrafter"/>
</dbReference>
<dbReference type="AlphaFoldDB" id="A0A830C2T5"/>
<feature type="compositionally biased region" description="Polar residues" evidence="1">
    <location>
        <begin position="131"/>
        <end position="158"/>
    </location>
</feature>
<dbReference type="SMART" id="SM00292">
    <property type="entry name" value="BRCT"/>
    <property type="match status" value="2"/>
</dbReference>
<dbReference type="InterPro" id="IPR001357">
    <property type="entry name" value="BRCT_dom"/>
</dbReference>
<evidence type="ECO:0000256" key="1">
    <source>
        <dbReference type="SAM" id="MobiDB-lite"/>
    </source>
</evidence>
<evidence type="ECO:0000259" key="2">
    <source>
        <dbReference type="PROSITE" id="PS50172"/>
    </source>
</evidence>
<feature type="domain" description="BRCT" evidence="2">
    <location>
        <begin position="659"/>
        <end position="762"/>
    </location>
</feature>
<dbReference type="InterPro" id="IPR036420">
    <property type="entry name" value="BRCT_dom_sf"/>
</dbReference>
<dbReference type="PANTHER" id="PTHR15321:SF3">
    <property type="entry name" value="TP53-BINDING PROTEIN 1"/>
    <property type="match status" value="1"/>
</dbReference>
<feature type="domain" description="BRCT" evidence="2">
    <location>
        <begin position="782"/>
        <end position="882"/>
    </location>
</feature>
<accession>A0A830C2T5</accession>
<comment type="caution">
    <text evidence="3">The sequence shown here is derived from an EMBL/GenBank/DDBJ whole genome shotgun (WGS) entry which is preliminary data.</text>
</comment>
<dbReference type="EMBL" id="BMAC01000330">
    <property type="protein sequence ID" value="GFP93930.1"/>
    <property type="molecule type" value="Genomic_DNA"/>
</dbReference>
<dbReference type="Proteomes" id="UP000653305">
    <property type="component" value="Unassembled WGS sequence"/>
</dbReference>
<dbReference type="Gene3D" id="3.40.50.10190">
    <property type="entry name" value="BRCT domain"/>
    <property type="match status" value="2"/>
</dbReference>